<dbReference type="SUPFAM" id="SSF50199">
    <property type="entry name" value="Staphylococcal nuclease"/>
    <property type="match status" value="1"/>
</dbReference>
<keyword evidence="3" id="KW-0378">Hydrolase</keyword>
<dbReference type="Proteomes" id="UP001462640">
    <property type="component" value="Unassembled WGS sequence"/>
</dbReference>
<evidence type="ECO:0000256" key="1">
    <source>
        <dbReference type="ARBA" id="ARBA00022722"/>
    </source>
</evidence>
<organism evidence="5 6">
    <name type="scientific">Roseateles flavus</name>
    <dbReference type="NCBI Taxonomy" id="3149041"/>
    <lineage>
        <taxon>Bacteria</taxon>
        <taxon>Pseudomonadati</taxon>
        <taxon>Pseudomonadota</taxon>
        <taxon>Betaproteobacteria</taxon>
        <taxon>Burkholderiales</taxon>
        <taxon>Sphaerotilaceae</taxon>
        <taxon>Roseateles</taxon>
    </lineage>
</organism>
<dbReference type="EMBL" id="JBDPZC010000001">
    <property type="protein sequence ID" value="MEO3711331.1"/>
    <property type="molecule type" value="Genomic_DNA"/>
</dbReference>
<comment type="caution">
    <text evidence="5">The sequence shown here is derived from an EMBL/GenBank/DDBJ whole genome shotgun (WGS) entry which is preliminary data.</text>
</comment>
<evidence type="ECO:0000313" key="5">
    <source>
        <dbReference type="EMBL" id="MEO3711331.1"/>
    </source>
</evidence>
<accession>A0ABV0G8E9</accession>
<sequence length="257" mass="28502">MPHLTEQLLWACLIVLSLVSPTWADGIVRGQVVSVSGGDVLELVDAHGLEHRLRLAFIDAPEPGQPFGDEAQSALAAMVLGRPVTARLLGRSDDGFAQAEVIEPNGHLVNLELVKRGLAWHSYFESQPNLERDTYQAAVAAAQQTRQGIWALERLELPRDYRARAEQALRWRHFLVATLSSAALLGLILSIYDKRISGWIAKQDEHLKASAEASRLAHIRSEADAAERDRTRAIADQEMERLAAIHRAPEHKGIERV</sequence>
<name>A0ABV0G8E9_9BURK</name>
<keyword evidence="6" id="KW-1185">Reference proteome</keyword>
<dbReference type="PANTHER" id="PTHR12302">
    <property type="entry name" value="EBNA2 BINDING PROTEIN P100"/>
    <property type="match status" value="1"/>
</dbReference>
<evidence type="ECO:0000313" key="6">
    <source>
        <dbReference type="Proteomes" id="UP001462640"/>
    </source>
</evidence>
<evidence type="ECO:0000256" key="3">
    <source>
        <dbReference type="ARBA" id="ARBA00022801"/>
    </source>
</evidence>
<dbReference type="Gene3D" id="2.40.50.90">
    <property type="match status" value="1"/>
</dbReference>
<feature type="domain" description="TNase-like" evidence="4">
    <location>
        <begin position="26"/>
        <end position="152"/>
    </location>
</feature>
<protein>
    <submittedName>
        <fullName evidence="5">Thermonuclease family protein</fullName>
    </submittedName>
</protein>
<dbReference type="InterPro" id="IPR035437">
    <property type="entry name" value="SNase_OB-fold_sf"/>
</dbReference>
<keyword evidence="2" id="KW-0255">Endonuclease</keyword>
<evidence type="ECO:0000259" key="4">
    <source>
        <dbReference type="PROSITE" id="PS50830"/>
    </source>
</evidence>
<keyword evidence="1" id="KW-0540">Nuclease</keyword>
<dbReference type="PROSITE" id="PS50830">
    <property type="entry name" value="TNASE_3"/>
    <property type="match status" value="1"/>
</dbReference>
<proteinExistence type="predicted"/>
<evidence type="ECO:0000256" key="2">
    <source>
        <dbReference type="ARBA" id="ARBA00022759"/>
    </source>
</evidence>
<dbReference type="SMART" id="SM00318">
    <property type="entry name" value="SNc"/>
    <property type="match status" value="1"/>
</dbReference>
<dbReference type="InterPro" id="IPR016071">
    <property type="entry name" value="Staphylococal_nuclease_OB-fold"/>
</dbReference>
<dbReference type="RefSeq" id="WP_347604900.1">
    <property type="nucleotide sequence ID" value="NZ_JBDPZC010000001.1"/>
</dbReference>
<dbReference type="Pfam" id="PF00565">
    <property type="entry name" value="SNase"/>
    <property type="match status" value="1"/>
</dbReference>
<reference evidence="5 6" key="1">
    <citation type="submission" date="2024-05" db="EMBL/GenBank/DDBJ databases">
        <title>Roseateles sp. 2.12 16S ribosomal RNA gene Genome sequencing and assembly.</title>
        <authorList>
            <person name="Woo H."/>
        </authorList>
    </citation>
    <scope>NUCLEOTIDE SEQUENCE [LARGE SCALE GENOMIC DNA]</scope>
    <source>
        <strain evidence="5 6">2.12</strain>
    </source>
</reference>
<dbReference type="PANTHER" id="PTHR12302:SF3">
    <property type="entry name" value="SERINE_THREONINE-PROTEIN KINASE 31"/>
    <property type="match status" value="1"/>
</dbReference>
<gene>
    <name evidence="5" type="ORF">ABDJ40_00975</name>
</gene>